<reference evidence="9 10" key="1">
    <citation type="submission" date="2017-12" db="EMBL/GenBank/DDBJ databases">
        <title>Phylogenetic diversity of female urinary microbiome.</title>
        <authorList>
            <person name="Thomas-White K."/>
            <person name="Wolfe A.J."/>
        </authorList>
    </citation>
    <scope>NUCLEOTIDE SEQUENCE [LARGE SCALE GENOMIC DNA]</scope>
    <source>
        <strain evidence="9 10">UMB0319</strain>
    </source>
</reference>
<comment type="similarity">
    <text evidence="1 8">Belongs to the SOS response-associated peptidase family.</text>
</comment>
<dbReference type="AlphaFoldDB" id="A0A2I1KRG4"/>
<evidence type="ECO:0000313" key="10">
    <source>
        <dbReference type="Proteomes" id="UP000234778"/>
    </source>
</evidence>
<dbReference type="GO" id="GO:0016829">
    <property type="term" value="F:lyase activity"/>
    <property type="evidence" value="ECO:0007669"/>
    <property type="project" value="UniProtKB-KW"/>
</dbReference>
<dbReference type="Gene3D" id="3.90.1680.10">
    <property type="entry name" value="SOS response associated peptidase-like"/>
    <property type="match status" value="1"/>
</dbReference>
<keyword evidence="6" id="KW-0238">DNA-binding</keyword>
<dbReference type="GO" id="GO:0003697">
    <property type="term" value="F:single-stranded DNA binding"/>
    <property type="evidence" value="ECO:0007669"/>
    <property type="project" value="InterPro"/>
</dbReference>
<dbReference type="PANTHER" id="PTHR13604:SF0">
    <property type="entry name" value="ABASIC SITE PROCESSING PROTEIN HMCES"/>
    <property type="match status" value="1"/>
</dbReference>
<dbReference type="InterPro" id="IPR036590">
    <property type="entry name" value="SRAP-like"/>
</dbReference>
<name>A0A2I1KRG4_9ACTO</name>
<dbReference type="EMBL" id="PKHA01000009">
    <property type="protein sequence ID" value="PKY98222.1"/>
    <property type="molecule type" value="Genomic_DNA"/>
</dbReference>
<keyword evidence="3" id="KW-0227">DNA damage</keyword>
<dbReference type="Pfam" id="PF02586">
    <property type="entry name" value="SRAP"/>
    <property type="match status" value="1"/>
</dbReference>
<evidence type="ECO:0000256" key="6">
    <source>
        <dbReference type="ARBA" id="ARBA00023125"/>
    </source>
</evidence>
<dbReference type="GO" id="GO:0008233">
    <property type="term" value="F:peptidase activity"/>
    <property type="evidence" value="ECO:0007669"/>
    <property type="project" value="UniProtKB-KW"/>
</dbReference>
<dbReference type="InterPro" id="IPR003738">
    <property type="entry name" value="SRAP"/>
</dbReference>
<evidence type="ECO:0000256" key="2">
    <source>
        <dbReference type="ARBA" id="ARBA00022670"/>
    </source>
</evidence>
<evidence type="ECO:0000256" key="8">
    <source>
        <dbReference type="RuleBase" id="RU364100"/>
    </source>
</evidence>
<evidence type="ECO:0000256" key="7">
    <source>
        <dbReference type="ARBA" id="ARBA00023239"/>
    </source>
</evidence>
<keyword evidence="4 8" id="KW-0378">Hydrolase</keyword>
<keyword evidence="5" id="KW-0190">Covalent protein-DNA linkage</keyword>
<evidence type="ECO:0000313" key="9">
    <source>
        <dbReference type="EMBL" id="PKY98222.1"/>
    </source>
</evidence>
<accession>A0A2I1KRG4</accession>
<gene>
    <name evidence="9" type="ORF">CYJ26_08305</name>
</gene>
<organism evidence="9 10">
    <name type="scientific">Actinomyces urogenitalis</name>
    <dbReference type="NCBI Taxonomy" id="103621"/>
    <lineage>
        <taxon>Bacteria</taxon>
        <taxon>Bacillati</taxon>
        <taxon>Actinomycetota</taxon>
        <taxon>Actinomycetes</taxon>
        <taxon>Actinomycetales</taxon>
        <taxon>Actinomycetaceae</taxon>
        <taxon>Actinomyces</taxon>
    </lineage>
</organism>
<evidence type="ECO:0000256" key="3">
    <source>
        <dbReference type="ARBA" id="ARBA00022763"/>
    </source>
</evidence>
<sequence length="258" mass="28660">MCGRYGSWSGGAALVSYFDAEPLPLPEDVEASWNISPGTDVRVVVERVATDGAGNQAGNLTRQLRCARWGLLASWATQARQAFRAFNARSETAASKPTFRESFRSFRAVVPADCWYEWHRPTGAGGREEEIRSRPYAVCRQDEEPLALAGLCSWWRVPSSHPPLRPGPSIHDHRGGTWMLTCTILTRPAREDLAWLHEREPVVLSRTAVDSWLDPTLHDPTQVASLLAGARPALRWWEVGPQISSSRSRGPQLIEPVA</sequence>
<evidence type="ECO:0000256" key="4">
    <source>
        <dbReference type="ARBA" id="ARBA00022801"/>
    </source>
</evidence>
<proteinExistence type="inferred from homology"/>
<comment type="caution">
    <text evidence="9">The sequence shown here is derived from an EMBL/GenBank/DDBJ whole genome shotgun (WGS) entry which is preliminary data.</text>
</comment>
<evidence type="ECO:0000256" key="5">
    <source>
        <dbReference type="ARBA" id="ARBA00023124"/>
    </source>
</evidence>
<protein>
    <recommendedName>
        <fullName evidence="8">Abasic site processing protein</fullName>
        <ecNumber evidence="8">3.4.-.-</ecNumber>
    </recommendedName>
</protein>
<dbReference type="RefSeq" id="WP_006549294.1">
    <property type="nucleotide sequence ID" value="NZ_CP136961.1"/>
</dbReference>
<dbReference type="GO" id="GO:0006508">
    <property type="term" value="P:proteolysis"/>
    <property type="evidence" value="ECO:0007669"/>
    <property type="project" value="UniProtKB-KW"/>
</dbReference>
<keyword evidence="2 8" id="KW-0645">Protease</keyword>
<dbReference type="Proteomes" id="UP000234778">
    <property type="component" value="Unassembled WGS sequence"/>
</dbReference>
<dbReference type="EC" id="3.4.-.-" evidence="8"/>
<keyword evidence="7" id="KW-0456">Lyase</keyword>
<dbReference type="GeneID" id="81708933"/>
<dbReference type="PANTHER" id="PTHR13604">
    <property type="entry name" value="DC12-RELATED"/>
    <property type="match status" value="1"/>
</dbReference>
<dbReference type="SUPFAM" id="SSF143081">
    <property type="entry name" value="BB1717-like"/>
    <property type="match status" value="1"/>
</dbReference>
<dbReference type="GO" id="GO:0106300">
    <property type="term" value="P:protein-DNA covalent cross-linking repair"/>
    <property type="evidence" value="ECO:0007669"/>
    <property type="project" value="InterPro"/>
</dbReference>
<evidence type="ECO:0000256" key="1">
    <source>
        <dbReference type="ARBA" id="ARBA00008136"/>
    </source>
</evidence>